<dbReference type="InterPro" id="IPR027417">
    <property type="entry name" value="P-loop_NTPase"/>
</dbReference>
<dbReference type="SUPFAM" id="SSF52540">
    <property type="entry name" value="P-loop containing nucleoside triphosphate hydrolases"/>
    <property type="match status" value="1"/>
</dbReference>
<dbReference type="PROSITE" id="PS50893">
    <property type="entry name" value="ABC_TRANSPORTER_2"/>
    <property type="match status" value="1"/>
</dbReference>
<evidence type="ECO:0000256" key="1">
    <source>
        <dbReference type="ARBA" id="ARBA00005417"/>
    </source>
</evidence>
<evidence type="ECO:0000256" key="4">
    <source>
        <dbReference type="ARBA" id="ARBA00022840"/>
    </source>
</evidence>
<keyword evidence="4 6" id="KW-0067">ATP-binding</keyword>
<dbReference type="Pfam" id="PF00005">
    <property type="entry name" value="ABC_tran"/>
    <property type="match status" value="1"/>
</dbReference>
<keyword evidence="3" id="KW-0547">Nucleotide-binding</keyword>
<accession>A0A6N3H0X4</accession>
<dbReference type="RefSeq" id="WP_156628009.1">
    <property type="nucleotide sequence ID" value="NZ_CACRTO010000050.1"/>
</dbReference>
<evidence type="ECO:0000256" key="2">
    <source>
        <dbReference type="ARBA" id="ARBA00022448"/>
    </source>
</evidence>
<keyword evidence="2" id="KW-0813">Transport</keyword>
<dbReference type="GO" id="GO:0005524">
    <property type="term" value="F:ATP binding"/>
    <property type="evidence" value="ECO:0007669"/>
    <property type="project" value="UniProtKB-KW"/>
</dbReference>
<dbReference type="PANTHER" id="PTHR42711:SF5">
    <property type="entry name" value="ABC TRANSPORTER ATP-BINDING PROTEIN NATA"/>
    <property type="match status" value="1"/>
</dbReference>
<name>A0A6N3H0X4_9CLOT</name>
<dbReference type="PANTHER" id="PTHR42711">
    <property type="entry name" value="ABC TRANSPORTER ATP-BINDING PROTEIN"/>
    <property type="match status" value="1"/>
</dbReference>
<evidence type="ECO:0000259" key="5">
    <source>
        <dbReference type="PROSITE" id="PS50893"/>
    </source>
</evidence>
<sequence length="290" mass="32988">MISINNLEVKYGKELALLIKSPIKFESGDRVGIIGSNGAGKTTLVKAILGLIKYNGSINTKVKPEEMSAHMQFNNYVDTMAVKHIIEAILDTKIKNNKELQELINFFDFNPCLNKRYSALSGGQKQRLTIILVLIQDAPLAFFDEVTSGLDFETRQQLMSKIEEWYRNKNTTICIVSHYYEELEQLTNKILILEKGRVVDFGDKEELFRKYCGKSIIILANNDKNIEITKNFRKIKSPDHLIAVSCMSIEEELEVAKLLIENDISFKRSNSDIEIMSINAKNKAKSEEVA</sequence>
<dbReference type="InterPro" id="IPR003593">
    <property type="entry name" value="AAA+_ATPase"/>
</dbReference>
<keyword evidence="6" id="KW-0378">Hydrolase</keyword>
<protein>
    <submittedName>
        <fullName evidence="6">High-affinity zinc uptake system ATP-binding protein ZnuC</fullName>
        <ecNumber evidence="6">3.6.3.-</ecNumber>
    </submittedName>
</protein>
<dbReference type="InterPro" id="IPR017871">
    <property type="entry name" value="ABC_transporter-like_CS"/>
</dbReference>
<reference evidence="6" key="1">
    <citation type="submission" date="2019-11" db="EMBL/GenBank/DDBJ databases">
        <authorList>
            <person name="Feng L."/>
        </authorList>
    </citation>
    <scope>NUCLEOTIDE SEQUENCE</scope>
    <source>
        <strain evidence="6">CTertiumLFYP3</strain>
    </source>
</reference>
<comment type="similarity">
    <text evidence="1">Belongs to the ABC transporter superfamily.</text>
</comment>
<dbReference type="InterPro" id="IPR003439">
    <property type="entry name" value="ABC_transporter-like_ATP-bd"/>
</dbReference>
<evidence type="ECO:0000313" key="6">
    <source>
        <dbReference type="EMBL" id="VYU69982.1"/>
    </source>
</evidence>
<evidence type="ECO:0000256" key="3">
    <source>
        <dbReference type="ARBA" id="ARBA00022741"/>
    </source>
</evidence>
<feature type="domain" description="ABC transporter" evidence="5">
    <location>
        <begin position="2"/>
        <end position="220"/>
    </location>
</feature>
<dbReference type="Gene3D" id="3.40.50.300">
    <property type="entry name" value="P-loop containing nucleotide triphosphate hydrolases"/>
    <property type="match status" value="1"/>
</dbReference>
<dbReference type="EMBL" id="CACRTO010000050">
    <property type="protein sequence ID" value="VYU69982.1"/>
    <property type="molecule type" value="Genomic_DNA"/>
</dbReference>
<dbReference type="AlphaFoldDB" id="A0A6N3H0X4"/>
<dbReference type="EC" id="3.6.3.-" evidence="6"/>
<dbReference type="SMART" id="SM00382">
    <property type="entry name" value="AAA"/>
    <property type="match status" value="1"/>
</dbReference>
<dbReference type="PROSITE" id="PS00211">
    <property type="entry name" value="ABC_TRANSPORTER_1"/>
    <property type="match status" value="1"/>
</dbReference>
<dbReference type="InterPro" id="IPR050763">
    <property type="entry name" value="ABC_transporter_ATP-binding"/>
</dbReference>
<dbReference type="GO" id="GO:0016887">
    <property type="term" value="F:ATP hydrolysis activity"/>
    <property type="evidence" value="ECO:0007669"/>
    <property type="project" value="InterPro"/>
</dbReference>
<proteinExistence type="inferred from homology"/>
<gene>
    <name evidence="6" type="primary">znuC_1</name>
    <name evidence="6" type="ORF">CTLFYP3_00225</name>
</gene>
<organism evidence="6">
    <name type="scientific">Clostridium tertium</name>
    <dbReference type="NCBI Taxonomy" id="1559"/>
    <lineage>
        <taxon>Bacteria</taxon>
        <taxon>Bacillati</taxon>
        <taxon>Bacillota</taxon>
        <taxon>Clostridia</taxon>
        <taxon>Eubacteriales</taxon>
        <taxon>Clostridiaceae</taxon>
        <taxon>Clostridium</taxon>
    </lineage>
</organism>